<keyword evidence="3" id="KW-1185">Reference proteome</keyword>
<dbReference type="RefSeq" id="WP_132859921.1">
    <property type="nucleotide sequence ID" value="NZ_SMGR01000001.1"/>
</dbReference>
<accession>A0A4V2Q461</accession>
<organism evidence="2 3">
    <name type="scientific">Shimia isoporae</name>
    <dbReference type="NCBI Taxonomy" id="647720"/>
    <lineage>
        <taxon>Bacteria</taxon>
        <taxon>Pseudomonadati</taxon>
        <taxon>Pseudomonadota</taxon>
        <taxon>Alphaproteobacteria</taxon>
        <taxon>Rhodobacterales</taxon>
        <taxon>Roseobacteraceae</taxon>
    </lineage>
</organism>
<evidence type="ECO:0000313" key="2">
    <source>
        <dbReference type="EMBL" id="TCL09930.1"/>
    </source>
</evidence>
<dbReference type="AlphaFoldDB" id="A0A4V2Q461"/>
<feature type="chain" id="PRO_5020406150" evidence="1">
    <location>
        <begin position="20"/>
        <end position="180"/>
    </location>
</feature>
<gene>
    <name evidence="2" type="ORF">BXY66_1997</name>
</gene>
<evidence type="ECO:0000256" key="1">
    <source>
        <dbReference type="SAM" id="SignalP"/>
    </source>
</evidence>
<dbReference type="Proteomes" id="UP000295673">
    <property type="component" value="Unassembled WGS sequence"/>
</dbReference>
<protein>
    <submittedName>
        <fullName evidence="2">Uncharacterized protein</fullName>
    </submittedName>
</protein>
<evidence type="ECO:0000313" key="3">
    <source>
        <dbReference type="Proteomes" id="UP000295673"/>
    </source>
</evidence>
<dbReference type="EMBL" id="SMGR01000001">
    <property type="protein sequence ID" value="TCL09930.1"/>
    <property type="molecule type" value="Genomic_DNA"/>
</dbReference>
<feature type="signal peptide" evidence="1">
    <location>
        <begin position="1"/>
        <end position="19"/>
    </location>
</feature>
<proteinExistence type="predicted"/>
<name>A0A4V2Q461_9RHOB</name>
<sequence>MKRTALSVLFVALGSSVLAEGPDAGCYARDYSAAHLAKHPKQVVDDVVLWIYEDELGNKLADMDVTFAKQGHVAASMFAGQTLNQFLLCFDSRGRAGCAVECDGGAFVVVKDTPEAMTIETEFLLVGDTEECGGAVDMAEVPGKAVRYRLNRVAASQCEGLGQPFLATEPNADIEGDEDK</sequence>
<dbReference type="OrthoDB" id="7839213at2"/>
<reference evidence="2 3" key="1">
    <citation type="submission" date="2019-03" db="EMBL/GenBank/DDBJ databases">
        <title>Genomic Encyclopedia of Archaeal and Bacterial Type Strains, Phase II (KMG-II): from individual species to whole genera.</title>
        <authorList>
            <person name="Goeker M."/>
        </authorList>
    </citation>
    <scope>NUCLEOTIDE SEQUENCE [LARGE SCALE GENOMIC DNA]</scope>
    <source>
        <strain evidence="2 3">DSM 26433</strain>
    </source>
</reference>
<keyword evidence="1" id="KW-0732">Signal</keyword>
<comment type="caution">
    <text evidence="2">The sequence shown here is derived from an EMBL/GenBank/DDBJ whole genome shotgun (WGS) entry which is preliminary data.</text>
</comment>